<dbReference type="Pfam" id="PF10647">
    <property type="entry name" value="Gmad1"/>
    <property type="match status" value="1"/>
</dbReference>
<sequence length="560" mass="58711">MRRRFGTLAAMLALALCLAGCSGIPRDGSVRPGQAAGPGDTPAPVFLPSRPQKDASQEGILRGFIDAATSPENDYEIAREFLAPSYSGSWSPETGVTVDDGGGRTIVAADERTMVFSVNPVAEVDGIGEYHEVESSAAVPLRYQFVQVGGQWRISVAPNGTVIDQTTFRDVFSAQALYFFDPDFTYLVPDLRWFPRGAATLTKIVNGMLAGPSPWLAGSVVTAFPGGTKLTADAVQVVARDAKVDLNSEALNADRVTLQRMRAQLSNSLPAGLTVTITINQNSQDIGDLGANAPVLNPRVDARALVLRNGEFGFLAATGKTTTPIPGLSDRIVALNPSAVTLSPGQTVAAALTGSGVYGVRVGDDPKLLDPRQGLISPAVDNHGYVWSVPAGRPGELFVYSPAGDATAVPTPWPEASAIQSLRVSRDGTRLIALLRAGTDTRFVVVSIKREKNLPVALGDEVQLAAEVGEPVDATWIDELTVAYLTVVPGGAERIVAQQIGGVSSILESAPDSVAIVGSNSLRDLRALSSTGGLLVQRGVGWQQRIDAVTLLATQQGIGG</sequence>
<feature type="signal peptide" evidence="2">
    <location>
        <begin position="1"/>
        <end position="19"/>
    </location>
</feature>
<evidence type="ECO:0000313" key="4">
    <source>
        <dbReference type="EMBL" id="TFC00168.1"/>
    </source>
</evidence>
<dbReference type="EMBL" id="SOFM01000047">
    <property type="protein sequence ID" value="TFC00168.1"/>
    <property type="molecule type" value="Genomic_DNA"/>
</dbReference>
<feature type="domain" description="GerMN" evidence="3">
    <location>
        <begin position="201"/>
        <end position="288"/>
    </location>
</feature>
<feature type="region of interest" description="Disordered" evidence="1">
    <location>
        <begin position="29"/>
        <end position="51"/>
    </location>
</feature>
<comment type="caution">
    <text evidence="4">The sequence shown here is derived from an EMBL/GenBank/DDBJ whole genome shotgun (WGS) entry which is preliminary data.</text>
</comment>
<evidence type="ECO:0000259" key="3">
    <source>
        <dbReference type="SMART" id="SM00909"/>
    </source>
</evidence>
<proteinExistence type="predicted"/>
<dbReference type="SMART" id="SM00909">
    <property type="entry name" value="Germane"/>
    <property type="match status" value="1"/>
</dbReference>
<dbReference type="InterPro" id="IPR059026">
    <property type="entry name" value="LpqB_N"/>
</dbReference>
<evidence type="ECO:0000313" key="5">
    <source>
        <dbReference type="Proteomes" id="UP000297643"/>
    </source>
</evidence>
<dbReference type="Pfam" id="PF10646">
    <property type="entry name" value="Germane"/>
    <property type="match status" value="1"/>
</dbReference>
<dbReference type="Pfam" id="PF25976">
    <property type="entry name" value="LpqB_N"/>
    <property type="match status" value="1"/>
</dbReference>
<feature type="chain" id="PRO_5038664254" description="GerMN domain-containing protein" evidence="2">
    <location>
        <begin position="20"/>
        <end position="560"/>
    </location>
</feature>
<evidence type="ECO:0000256" key="2">
    <source>
        <dbReference type="SAM" id="SignalP"/>
    </source>
</evidence>
<accession>A0A4R8W1A6</accession>
<name>A0A4R8W1A6_9MICO</name>
<dbReference type="RefSeq" id="WP_134510725.1">
    <property type="nucleotide sequence ID" value="NZ_SOFM01000047.1"/>
</dbReference>
<gene>
    <name evidence="4" type="ORF">E3O32_15450</name>
</gene>
<dbReference type="InterPro" id="IPR019606">
    <property type="entry name" value="GerMN"/>
</dbReference>
<protein>
    <recommendedName>
        <fullName evidence="3">GerMN domain-containing protein</fullName>
    </recommendedName>
</protein>
<dbReference type="InterPro" id="IPR018910">
    <property type="entry name" value="LpqB_C"/>
</dbReference>
<evidence type="ECO:0000256" key="1">
    <source>
        <dbReference type="SAM" id="MobiDB-lite"/>
    </source>
</evidence>
<organism evidence="4 5">
    <name type="scientific">Cryobacterium mannosilyticum</name>
    <dbReference type="NCBI Taxonomy" id="1259190"/>
    <lineage>
        <taxon>Bacteria</taxon>
        <taxon>Bacillati</taxon>
        <taxon>Actinomycetota</taxon>
        <taxon>Actinomycetes</taxon>
        <taxon>Micrococcales</taxon>
        <taxon>Microbacteriaceae</taxon>
        <taxon>Cryobacterium</taxon>
    </lineage>
</organism>
<dbReference type="Proteomes" id="UP000297643">
    <property type="component" value="Unassembled WGS sequence"/>
</dbReference>
<reference evidence="4 5" key="1">
    <citation type="submission" date="2019-03" db="EMBL/GenBank/DDBJ databases">
        <title>Genomics of glacier-inhabiting Cryobacterium strains.</title>
        <authorList>
            <person name="Liu Q."/>
            <person name="Xin Y.-H."/>
        </authorList>
    </citation>
    <scope>NUCLEOTIDE SEQUENCE [LARGE SCALE GENOMIC DNA]</scope>
    <source>
        <strain evidence="4 5">RHLT2-21</strain>
    </source>
</reference>
<dbReference type="AlphaFoldDB" id="A0A4R8W1A6"/>
<keyword evidence="2" id="KW-0732">Signal</keyword>
<keyword evidence="5" id="KW-1185">Reference proteome</keyword>